<sequence length="738" mass="82562">MPFRRKNRSSLFGSSSRSGDKENANVENMQEPLLQSQPTGLFRCHSDNSQRFCCDINPNTMGAHQHQHQRVLSTKEKMSNLLQLNTTLVKEVSSLRASQLSLTMNMEDLSGKVQAKSLIVNALESEKKELAEEVSQLGKAQLAAKETFEAEKKDVEDRLECVSLVVDNLQTMNGVLAEEAARLREDADRYLTEKHTLLADLDKILGEKSILEELVDSLRASEESFRKEVEQALENAEFEKKSLCKEKQALLSEKNDLLAQKDDLHEDVLRLTKEKASLLSQIKDQGIRQEELQGELSVMVSKNCEAAAQLKAESQTSEEAHRMFDAERRELLASRKELENSITGLRKEHEHSTEQFEAERQVLKGEVKQLASHITQLAHEKEELHQCLEKLKKMKDAMQTREISQQEELSKLQGEVDESQLRIQGLLAQEKVQQDELCKLHREVLLTNNASKESQIQAEAAMTKAVKEKDDIIQTLRSRVYDAETKIGTLEGEQESWKSKESVLQSNILSLECKLSSLQQSLNEAIAQATAKGEEACTFKEKLDKASQAITSLEGKFAAEKVKHKLLEALIQTMKGDLLVAEDVAIQAKNKAVAVEKEAGMAIERKAREASQKIGALESKLAAMAERQSDLENLILVKENACKAAVQSESVANARLSGFLGSLQERGKAMEVYFEDLKAAMFEIQNNAMRANQGITCLQAEFAGMMDVKVNYATIGNGKAKKRRGRSRASKACHPNQV</sequence>
<feature type="compositionally biased region" description="Polar residues" evidence="2">
    <location>
        <begin position="25"/>
        <end position="34"/>
    </location>
</feature>
<name>A0A9D4V802_ADICA</name>
<dbReference type="OrthoDB" id="1929485at2759"/>
<reference evidence="3" key="1">
    <citation type="submission" date="2021-01" db="EMBL/GenBank/DDBJ databases">
        <title>Adiantum capillus-veneris genome.</title>
        <authorList>
            <person name="Fang Y."/>
            <person name="Liao Q."/>
        </authorList>
    </citation>
    <scope>NUCLEOTIDE SEQUENCE</scope>
    <source>
        <strain evidence="3">H3</strain>
        <tissue evidence="3">Leaf</tissue>
    </source>
</reference>
<evidence type="ECO:0000256" key="1">
    <source>
        <dbReference type="SAM" id="Coils"/>
    </source>
</evidence>
<organism evidence="3 4">
    <name type="scientific">Adiantum capillus-veneris</name>
    <name type="common">Maidenhair fern</name>
    <dbReference type="NCBI Taxonomy" id="13818"/>
    <lineage>
        <taxon>Eukaryota</taxon>
        <taxon>Viridiplantae</taxon>
        <taxon>Streptophyta</taxon>
        <taxon>Embryophyta</taxon>
        <taxon>Tracheophyta</taxon>
        <taxon>Polypodiopsida</taxon>
        <taxon>Polypodiidae</taxon>
        <taxon>Polypodiales</taxon>
        <taxon>Pteridineae</taxon>
        <taxon>Pteridaceae</taxon>
        <taxon>Vittarioideae</taxon>
        <taxon>Adiantum</taxon>
    </lineage>
</organism>
<evidence type="ECO:0000313" key="4">
    <source>
        <dbReference type="Proteomes" id="UP000886520"/>
    </source>
</evidence>
<dbReference type="AlphaFoldDB" id="A0A9D4V802"/>
<feature type="compositionally biased region" description="Basic residues" evidence="2">
    <location>
        <begin position="719"/>
        <end position="731"/>
    </location>
</feature>
<keyword evidence="4" id="KW-1185">Reference proteome</keyword>
<keyword evidence="1" id="KW-0175">Coiled coil</keyword>
<feature type="coiled-coil region" evidence="1">
    <location>
        <begin position="328"/>
        <end position="429"/>
    </location>
</feature>
<feature type="coiled-coil region" evidence="1">
    <location>
        <begin position="113"/>
        <end position="140"/>
    </location>
</feature>
<dbReference type="SUPFAM" id="SSF57997">
    <property type="entry name" value="Tropomyosin"/>
    <property type="match status" value="1"/>
</dbReference>
<dbReference type="Proteomes" id="UP000886520">
    <property type="component" value="Chromosome 4"/>
</dbReference>
<comment type="caution">
    <text evidence="3">The sequence shown here is derived from an EMBL/GenBank/DDBJ whole genome shotgun (WGS) entry which is preliminary data.</text>
</comment>
<protein>
    <submittedName>
        <fullName evidence="3">Uncharacterized protein</fullName>
    </submittedName>
</protein>
<proteinExistence type="predicted"/>
<gene>
    <name evidence="3" type="ORF">GOP47_0004380</name>
</gene>
<accession>A0A9D4V802</accession>
<feature type="region of interest" description="Disordered" evidence="2">
    <location>
        <begin position="719"/>
        <end position="738"/>
    </location>
</feature>
<dbReference type="EMBL" id="JABFUD020000004">
    <property type="protein sequence ID" value="KAI5081197.1"/>
    <property type="molecule type" value="Genomic_DNA"/>
</dbReference>
<evidence type="ECO:0000256" key="2">
    <source>
        <dbReference type="SAM" id="MobiDB-lite"/>
    </source>
</evidence>
<evidence type="ECO:0000313" key="3">
    <source>
        <dbReference type="EMBL" id="KAI5081197.1"/>
    </source>
</evidence>
<feature type="region of interest" description="Disordered" evidence="2">
    <location>
        <begin position="1"/>
        <end position="34"/>
    </location>
</feature>
<feature type="coiled-coil region" evidence="1">
    <location>
        <begin position="215"/>
        <end position="274"/>
    </location>
</feature>